<evidence type="ECO:0000313" key="4">
    <source>
        <dbReference type="Proteomes" id="UP000521943"/>
    </source>
</evidence>
<feature type="compositionally biased region" description="Basic and acidic residues" evidence="1">
    <location>
        <begin position="99"/>
        <end position="143"/>
    </location>
</feature>
<reference evidence="3 4" key="1">
    <citation type="submission" date="2020-07" db="EMBL/GenBank/DDBJ databases">
        <title>Comparative genomics of pyrophilous fungi reveals a link between fire events and developmental genes.</title>
        <authorList>
            <consortium name="DOE Joint Genome Institute"/>
            <person name="Steindorff A.S."/>
            <person name="Carver A."/>
            <person name="Calhoun S."/>
            <person name="Stillman K."/>
            <person name="Liu H."/>
            <person name="Lipzen A."/>
            <person name="Pangilinan J."/>
            <person name="Labutti K."/>
            <person name="Bruns T.D."/>
            <person name="Grigoriev I.V."/>
        </authorList>
    </citation>
    <scope>NUCLEOTIDE SEQUENCE [LARGE SCALE GENOMIC DNA]</scope>
    <source>
        <strain evidence="3 4">CBS 144469</strain>
    </source>
</reference>
<feature type="region of interest" description="Disordered" evidence="1">
    <location>
        <begin position="83"/>
        <end position="213"/>
    </location>
</feature>
<feature type="signal peptide" evidence="2">
    <location>
        <begin position="1"/>
        <end position="22"/>
    </location>
</feature>
<name>A0A8H6I1P9_9AGAR</name>
<feature type="compositionally biased region" description="Low complexity" evidence="1">
    <location>
        <begin position="178"/>
        <end position="204"/>
    </location>
</feature>
<proteinExistence type="predicted"/>
<organism evidence="3 4">
    <name type="scientific">Ephemerocybe angulata</name>
    <dbReference type="NCBI Taxonomy" id="980116"/>
    <lineage>
        <taxon>Eukaryota</taxon>
        <taxon>Fungi</taxon>
        <taxon>Dikarya</taxon>
        <taxon>Basidiomycota</taxon>
        <taxon>Agaricomycotina</taxon>
        <taxon>Agaricomycetes</taxon>
        <taxon>Agaricomycetidae</taxon>
        <taxon>Agaricales</taxon>
        <taxon>Agaricineae</taxon>
        <taxon>Psathyrellaceae</taxon>
        <taxon>Ephemerocybe</taxon>
    </lineage>
</organism>
<keyword evidence="2" id="KW-0732">Signal</keyword>
<gene>
    <name evidence="3" type="ORF">DFP72DRAFT_1044965</name>
</gene>
<comment type="caution">
    <text evidence="3">The sequence shown here is derived from an EMBL/GenBank/DDBJ whole genome shotgun (WGS) entry which is preliminary data.</text>
</comment>
<feature type="compositionally biased region" description="Low complexity" evidence="1">
    <location>
        <begin position="157"/>
        <end position="168"/>
    </location>
</feature>
<sequence>MKTIISTLTTVLILALSTLVLASPIPYGSREVEARLDTELLTRSGRVIAQARKLGKKVVETVAENPDSLIYKPAKQVHDTWKLGPPSTGANSVTQNALQEEKEKKAAQEAAEKAEADANSDKVKQTLKEINKQTQDDIQKMQDNKPQTVTKAVKGLNPNQNAAPQHNPSSEPSSTGSKPAANKAAPEKAFAPKAAALKRAAPPKAARKRRATK</sequence>
<dbReference type="AlphaFoldDB" id="A0A8H6I1P9"/>
<evidence type="ECO:0000256" key="2">
    <source>
        <dbReference type="SAM" id="SignalP"/>
    </source>
</evidence>
<evidence type="ECO:0000313" key="3">
    <source>
        <dbReference type="EMBL" id="KAF6756404.1"/>
    </source>
</evidence>
<evidence type="ECO:0000256" key="1">
    <source>
        <dbReference type="SAM" id="MobiDB-lite"/>
    </source>
</evidence>
<feature type="compositionally biased region" description="Polar residues" evidence="1">
    <location>
        <begin position="88"/>
        <end position="98"/>
    </location>
</feature>
<feature type="chain" id="PRO_5034270841" evidence="2">
    <location>
        <begin position="23"/>
        <end position="213"/>
    </location>
</feature>
<dbReference type="EMBL" id="JACGCI010000026">
    <property type="protein sequence ID" value="KAF6756404.1"/>
    <property type="molecule type" value="Genomic_DNA"/>
</dbReference>
<keyword evidence="4" id="KW-1185">Reference proteome</keyword>
<dbReference type="OrthoDB" id="10411403at2759"/>
<accession>A0A8H6I1P9</accession>
<dbReference type="Proteomes" id="UP000521943">
    <property type="component" value="Unassembled WGS sequence"/>
</dbReference>
<protein>
    <submittedName>
        <fullName evidence="3">Uncharacterized protein</fullName>
    </submittedName>
</protein>